<dbReference type="Proteomes" id="UP001642405">
    <property type="component" value="Unassembled WGS sequence"/>
</dbReference>
<feature type="compositionally biased region" description="Low complexity" evidence="6">
    <location>
        <begin position="999"/>
        <end position="1032"/>
    </location>
</feature>
<feature type="compositionally biased region" description="Low complexity" evidence="6">
    <location>
        <begin position="110"/>
        <end position="130"/>
    </location>
</feature>
<keyword evidence="4" id="KW-0804">Transcription</keyword>
<name>A0ABP0BWG2_9PEZI</name>
<proteinExistence type="predicted"/>
<dbReference type="EMBL" id="CAWUHB010000029">
    <property type="protein sequence ID" value="CAK7223943.1"/>
    <property type="molecule type" value="Genomic_DNA"/>
</dbReference>
<dbReference type="PANTHER" id="PTHR47338">
    <property type="entry name" value="ZN(II)2CYS6 TRANSCRIPTION FACTOR (EUROFUNG)-RELATED"/>
    <property type="match status" value="1"/>
</dbReference>
<feature type="region of interest" description="Disordered" evidence="6">
    <location>
        <begin position="772"/>
        <end position="795"/>
    </location>
</feature>
<feature type="region of interest" description="Disordered" evidence="6">
    <location>
        <begin position="510"/>
        <end position="536"/>
    </location>
</feature>
<comment type="subcellular location">
    <subcellularLocation>
        <location evidence="1">Nucleus</location>
    </subcellularLocation>
</comment>
<feature type="region of interest" description="Disordered" evidence="6">
    <location>
        <begin position="98"/>
        <end position="172"/>
    </location>
</feature>
<feature type="compositionally biased region" description="Acidic residues" evidence="6">
    <location>
        <begin position="208"/>
        <end position="235"/>
    </location>
</feature>
<feature type="compositionally biased region" description="Gly residues" evidence="6">
    <location>
        <begin position="150"/>
        <end position="160"/>
    </location>
</feature>
<feature type="region of interest" description="Disordered" evidence="6">
    <location>
        <begin position="1"/>
        <end position="32"/>
    </location>
</feature>
<feature type="region of interest" description="Disordered" evidence="6">
    <location>
        <begin position="190"/>
        <end position="245"/>
    </location>
</feature>
<evidence type="ECO:0000313" key="8">
    <source>
        <dbReference type="EMBL" id="CAK7223943.1"/>
    </source>
</evidence>
<evidence type="ECO:0000256" key="3">
    <source>
        <dbReference type="ARBA" id="ARBA00023015"/>
    </source>
</evidence>
<protein>
    <recommendedName>
        <fullName evidence="7">Xylanolytic transcriptional activator regulatory domain-containing protein</fullName>
    </recommendedName>
</protein>
<evidence type="ECO:0000256" key="2">
    <source>
        <dbReference type="ARBA" id="ARBA00022723"/>
    </source>
</evidence>
<evidence type="ECO:0000259" key="7">
    <source>
        <dbReference type="SMART" id="SM00906"/>
    </source>
</evidence>
<feature type="domain" description="Xylanolytic transcriptional activator regulatory" evidence="7">
    <location>
        <begin position="364"/>
        <end position="453"/>
    </location>
</feature>
<dbReference type="SMART" id="SM00906">
    <property type="entry name" value="Fungal_trans"/>
    <property type="match status" value="1"/>
</dbReference>
<feature type="compositionally biased region" description="Basic residues" evidence="6">
    <location>
        <begin position="133"/>
        <end position="144"/>
    </location>
</feature>
<dbReference type="CDD" id="cd12148">
    <property type="entry name" value="fungal_TF_MHR"/>
    <property type="match status" value="1"/>
</dbReference>
<keyword evidence="9" id="KW-1185">Reference proteome</keyword>
<dbReference type="InterPro" id="IPR007219">
    <property type="entry name" value="XnlR_reg_dom"/>
</dbReference>
<dbReference type="InterPro" id="IPR050815">
    <property type="entry name" value="TF_fung"/>
</dbReference>
<keyword evidence="5" id="KW-0539">Nucleus</keyword>
<keyword evidence="2" id="KW-0479">Metal-binding</keyword>
<accession>A0ABP0BWG2</accession>
<reference evidence="8 9" key="1">
    <citation type="submission" date="2024-01" db="EMBL/GenBank/DDBJ databases">
        <authorList>
            <person name="Allen C."/>
            <person name="Tagirdzhanova G."/>
        </authorList>
    </citation>
    <scope>NUCLEOTIDE SEQUENCE [LARGE SCALE GENOMIC DNA]</scope>
</reference>
<evidence type="ECO:0000256" key="4">
    <source>
        <dbReference type="ARBA" id="ARBA00023163"/>
    </source>
</evidence>
<evidence type="ECO:0000256" key="6">
    <source>
        <dbReference type="SAM" id="MobiDB-lite"/>
    </source>
</evidence>
<organism evidence="8 9">
    <name type="scientific">Sporothrix curviconia</name>
    <dbReference type="NCBI Taxonomy" id="1260050"/>
    <lineage>
        <taxon>Eukaryota</taxon>
        <taxon>Fungi</taxon>
        <taxon>Dikarya</taxon>
        <taxon>Ascomycota</taxon>
        <taxon>Pezizomycotina</taxon>
        <taxon>Sordariomycetes</taxon>
        <taxon>Sordariomycetidae</taxon>
        <taxon>Ophiostomatales</taxon>
        <taxon>Ophiostomataceae</taxon>
        <taxon>Sporothrix</taxon>
    </lineage>
</organism>
<feature type="region of interest" description="Disordered" evidence="6">
    <location>
        <begin position="977"/>
        <end position="1039"/>
    </location>
</feature>
<comment type="caution">
    <text evidence="8">The sequence shown here is derived from an EMBL/GenBank/DDBJ whole genome shotgun (WGS) entry which is preliminary data.</text>
</comment>
<gene>
    <name evidence="8" type="ORF">SCUCBS95973_005350</name>
</gene>
<sequence length="1076" mass="115664">MDSPPQPPTSSTGSRPAEPPDEDGSPPPDDLPACCECHYVSKQKPGLKAGVVDTLSRRLEFLERLFLDGAGNKKPHLAFLDLDINQLRGQVPSPFTPGLTAALGHRGPNALAGEASGSANGASASPVSPSRPRPGHARPRKRRRVDNYGGADGEGTGGDGDPSRINSGANGTAQRRVQYLFLDDPLYRNRRRRRHHHQRNTDGSGNGVDDDENAEDDDNDGSDDDDDDDDNDEGAASDASSSSLDHTWIPPLPALPLLKAVVEAHFQTVHHWVPILHSTRFRAALTIPRERRRRAVLIHAIVAMSIKYVDFAAFGLTSRQVARQIRLSRHAVQLNALDGLSFINTQALIFLAFDYMGSGLITKAWPIVAALTRMAVFLQLTSEADDASARPTPLIQPAALFDGARDWTEAEERRRIFWGIFFLDRVSSISAGWQPSLTGSEVHRRLPCSGGFWAREESVTTPYFALWDGREGEPGGKPTSSMMAAPTSGAAVYHPSPDYYYSSNPHHPMASPAMGRDGTTPSAANGAAGAAGNSSASAASTNKLGAVAYCIEATEHLSHVTAFFARQPPPSPSLGETVTAAGAGAGVGAEDRAAMNAWLTRFKELDLRLVHWKMHLPSQWADWHVSLKIDPNLTLCHLSHLASMVLLHQHIAYPPPQWSSLIRPSLPSVCSAETCEQAVADMVAISQKYLRYVGGLACGQFAFCLFVAARFILVHGRINKIALPGPIASSVPTISSTSTSSADDTPPAFFALLESLDNISVRWKGYCIPDDEDNGENTKEEEIIEGAPSNPPPRLKRRVQPLDLAAQYAAKLRALHQKATGIGADAGALVSTTEELIALLSTSSMEGLVKLKTSSHTTDALLEVAASAAAQSTSTPSALSSSAVSHLRSPSVIHGGGVEMAGILQNPVPASAAAGRTPAMTPVTAMASINSLVSPANGPDGSMMGYGSMRGGPVSANVSNVRMMPGTPVTANTVFGMDTMAQQPPPPQHPLHQMHQHQAHQQQHPHQQHPQQPQYQNQQHQQHQQHAQHMQPQPQPQRLGIDDEDEFAAMSHLLLGNQFLDMDRVLISNDTSFLLR</sequence>
<dbReference type="Pfam" id="PF04082">
    <property type="entry name" value="Fungal_trans"/>
    <property type="match status" value="1"/>
</dbReference>
<evidence type="ECO:0000256" key="5">
    <source>
        <dbReference type="ARBA" id="ARBA00023242"/>
    </source>
</evidence>
<dbReference type="PANTHER" id="PTHR47338:SF23">
    <property type="entry name" value="ZN(II)2CYS6 TRANSCRIPTION FACTOR (EUROFUNG)"/>
    <property type="match status" value="1"/>
</dbReference>
<feature type="compositionally biased region" description="Low complexity" evidence="6">
    <location>
        <begin position="522"/>
        <end position="536"/>
    </location>
</feature>
<evidence type="ECO:0000256" key="1">
    <source>
        <dbReference type="ARBA" id="ARBA00004123"/>
    </source>
</evidence>
<keyword evidence="3" id="KW-0805">Transcription regulation</keyword>
<evidence type="ECO:0000313" key="9">
    <source>
        <dbReference type="Proteomes" id="UP001642405"/>
    </source>
</evidence>